<dbReference type="AlphaFoldDB" id="A0AB34L7T3"/>
<keyword evidence="1" id="KW-0812">Transmembrane</keyword>
<feature type="chain" id="PRO_5044296233" description="ASST-domain-containing protein" evidence="2">
    <location>
        <begin position="20"/>
        <end position="645"/>
    </location>
</feature>
<dbReference type="RefSeq" id="XP_069234303.1">
    <property type="nucleotide sequence ID" value="XM_069368994.1"/>
</dbReference>
<dbReference type="EMBL" id="JAAQHG020000001">
    <property type="protein sequence ID" value="KAL1591198.1"/>
    <property type="molecule type" value="Genomic_DNA"/>
</dbReference>
<feature type="transmembrane region" description="Helical" evidence="1">
    <location>
        <begin position="608"/>
        <end position="626"/>
    </location>
</feature>
<evidence type="ECO:0000256" key="2">
    <source>
        <dbReference type="SAM" id="SignalP"/>
    </source>
</evidence>
<comment type="caution">
    <text evidence="3">The sequence shown here is derived from an EMBL/GenBank/DDBJ whole genome shotgun (WGS) entry which is preliminary data.</text>
</comment>
<keyword evidence="2" id="KW-0732">Signal</keyword>
<proteinExistence type="predicted"/>
<gene>
    <name evidence="3" type="ORF">WHR41_00388</name>
</gene>
<sequence>MNLFRIFAALLIHISACVAQDEFTPLPAELLFDPQYDQALDSGAYGQYPVQNFFSTKTKVPRFNFLNWTSECFTHNDFYFITPKGWKVPNPGPMIFDYRGELVWAQHFDNEFGGQAYDLMVQEYLGEKFLTFWLGDDRIRGHGSGQFHMINPAYDEIHQIGSDNGRSADLHEFILTPQGTALIVVFEPIRFDVRPAGREFDDVWNQVMWDCLIQEVAIASKEVVFEWRASEHLDIAESYHGVIDRADGTPEHPYDPFHFNSVDKDHLGNYLISARYSHAIYYISGSTKEVIWTLGGKNNRFMDLSAETALNFAWQHDARFVSPDAFPEIYTPPAAKEGVTTRLLTLFDNAAEDWHYQFGPESARGILLEITYPTPAAPASKRARDIYSKQDSKSATTLSKLDADKAAAINGSNPAYTVRLIQEYSNPETGRASSQGSMQLVTTEPGKDPHILLGHGINAIISEYSSNGTLLCDVHFGARSSWEKGDVQSYRALKFRDWVGRPHVSPDVAVDGANVYVSWNGATGVAEWVLQTSDGGEEDRWLAANVVKKAGFETKIEIPKDRRRARYLRVTALDGNGHTCEHGVSDAYKRGYIYGHQRQTGARTSASVLIWGAGSFVGFLLFVRIVRRCYARWQRRRSMARWKLP</sequence>
<dbReference type="GeneID" id="96001832"/>
<dbReference type="Proteomes" id="UP000803884">
    <property type="component" value="Unassembled WGS sequence"/>
</dbReference>
<feature type="signal peptide" evidence="2">
    <location>
        <begin position="1"/>
        <end position="19"/>
    </location>
</feature>
<evidence type="ECO:0008006" key="5">
    <source>
        <dbReference type="Google" id="ProtNLM"/>
    </source>
</evidence>
<reference evidence="3 4" key="1">
    <citation type="journal article" date="2020" name="Microbiol. Resour. Announc.">
        <title>Draft Genome Sequence of a Cladosporium Species Isolated from the Mesophotic Ascidian Didemnum maculosum.</title>
        <authorList>
            <person name="Gioti A."/>
            <person name="Siaperas R."/>
            <person name="Nikolaivits E."/>
            <person name="Le Goff G."/>
            <person name="Ouazzani J."/>
            <person name="Kotoulas G."/>
            <person name="Topakas E."/>
        </authorList>
    </citation>
    <scope>NUCLEOTIDE SEQUENCE [LARGE SCALE GENOMIC DNA]</scope>
    <source>
        <strain evidence="3 4">TM138-S3</strain>
    </source>
</reference>
<keyword evidence="4" id="KW-1185">Reference proteome</keyword>
<dbReference type="InterPro" id="IPR053143">
    <property type="entry name" value="Arylsulfate_ST"/>
</dbReference>
<dbReference type="InterPro" id="IPR039535">
    <property type="entry name" value="ASST-like"/>
</dbReference>
<evidence type="ECO:0000313" key="4">
    <source>
        <dbReference type="Proteomes" id="UP000803884"/>
    </source>
</evidence>
<dbReference type="PANTHER" id="PTHR35340">
    <property type="entry name" value="PQQ ENZYME REPEAT PROTEIN-RELATED"/>
    <property type="match status" value="1"/>
</dbReference>
<dbReference type="Pfam" id="PF14269">
    <property type="entry name" value="Arylsulfotran_2"/>
    <property type="match status" value="1"/>
</dbReference>
<keyword evidence="1" id="KW-1133">Transmembrane helix</keyword>
<organism evidence="3 4">
    <name type="scientific">Cladosporium halotolerans</name>
    <dbReference type="NCBI Taxonomy" id="1052096"/>
    <lineage>
        <taxon>Eukaryota</taxon>
        <taxon>Fungi</taxon>
        <taxon>Dikarya</taxon>
        <taxon>Ascomycota</taxon>
        <taxon>Pezizomycotina</taxon>
        <taxon>Dothideomycetes</taxon>
        <taxon>Dothideomycetidae</taxon>
        <taxon>Cladosporiales</taxon>
        <taxon>Cladosporiaceae</taxon>
        <taxon>Cladosporium</taxon>
    </lineage>
</organism>
<accession>A0AB34L7T3</accession>
<dbReference type="PANTHER" id="PTHR35340:SF5">
    <property type="entry name" value="ASST-DOMAIN-CONTAINING PROTEIN"/>
    <property type="match status" value="1"/>
</dbReference>
<keyword evidence="1" id="KW-0472">Membrane</keyword>
<protein>
    <recommendedName>
        <fullName evidence="5">ASST-domain-containing protein</fullName>
    </recommendedName>
</protein>
<name>A0AB34L7T3_9PEZI</name>
<evidence type="ECO:0000256" key="1">
    <source>
        <dbReference type="SAM" id="Phobius"/>
    </source>
</evidence>
<evidence type="ECO:0000313" key="3">
    <source>
        <dbReference type="EMBL" id="KAL1591198.1"/>
    </source>
</evidence>